<dbReference type="VEuPathDB" id="TriTrypDB:TcIL3000_4_2720"/>
<name>G0ULC6_TRYCI</name>
<accession>G0ULC6</accession>
<reference evidence="1" key="1">
    <citation type="journal article" date="2012" name="Proc. Natl. Acad. Sci. U.S.A.">
        <title>Antigenic diversity is generated by distinct evolutionary mechanisms in African trypanosome species.</title>
        <authorList>
            <person name="Jackson A.P."/>
            <person name="Berry A."/>
            <person name="Aslett M."/>
            <person name="Allison H.C."/>
            <person name="Burton P."/>
            <person name="Vavrova-Anderson J."/>
            <person name="Brown R."/>
            <person name="Browne H."/>
            <person name="Corton N."/>
            <person name="Hauser H."/>
            <person name="Gamble J."/>
            <person name="Gilderthorp R."/>
            <person name="Marcello L."/>
            <person name="McQuillan J."/>
            <person name="Otto T.D."/>
            <person name="Quail M.A."/>
            <person name="Sanders M.J."/>
            <person name="van Tonder A."/>
            <person name="Ginger M.L."/>
            <person name="Field M.C."/>
            <person name="Barry J.D."/>
            <person name="Hertz-Fowler C."/>
            <person name="Berriman M."/>
        </authorList>
    </citation>
    <scope>NUCLEOTIDE SEQUENCE</scope>
    <source>
        <strain evidence="1">IL3000</strain>
    </source>
</reference>
<proteinExistence type="predicted"/>
<protein>
    <submittedName>
        <fullName evidence="1">Uncharacterized protein TCIL3000_4_2720</fullName>
    </submittedName>
</protein>
<dbReference type="EMBL" id="HE575317">
    <property type="protein sequence ID" value="CCC90181.1"/>
    <property type="molecule type" value="Genomic_DNA"/>
</dbReference>
<dbReference type="AlphaFoldDB" id="G0ULC6"/>
<organism evidence="1">
    <name type="scientific">Trypanosoma congolense (strain IL3000)</name>
    <dbReference type="NCBI Taxonomy" id="1068625"/>
    <lineage>
        <taxon>Eukaryota</taxon>
        <taxon>Discoba</taxon>
        <taxon>Euglenozoa</taxon>
        <taxon>Kinetoplastea</taxon>
        <taxon>Metakinetoplastina</taxon>
        <taxon>Trypanosomatida</taxon>
        <taxon>Trypanosomatidae</taxon>
        <taxon>Trypanosoma</taxon>
        <taxon>Nannomonas</taxon>
    </lineage>
</organism>
<gene>
    <name evidence="1" type="ORF">TCIL3000_4_2720</name>
</gene>
<sequence length="248" mass="28094">MRCHVIGPSGHKSEYHCATLLGNWQEERKSFGHKDPAREPLSDKTLYKDSYKGTSTEEELLNAKPPSCFHENALPELLFYHDKITAPSKRFMTVSELSYTDVRKGEVNSLHDILHKEGSPKRRERADAIHRGMGITGHKDGSGRFQVTSKGATAVPLDFTSKCCEFVDQAMLEATRNGDYKPPVIPPVGRLQEKNRFLTTKNVTHDITGEFLKTNIDCYPATSSKAWGTFMKFTDSMKGKKLREYYED</sequence>
<evidence type="ECO:0000313" key="1">
    <source>
        <dbReference type="EMBL" id="CCC90181.1"/>
    </source>
</evidence>